<name>B8HM58_CYAP4</name>
<dbReference type="EMBL" id="CP001344">
    <property type="protein sequence ID" value="ACL47065.1"/>
    <property type="molecule type" value="Genomic_DNA"/>
</dbReference>
<dbReference type="OrthoDB" id="9797014at2"/>
<dbReference type="eggNOG" id="COG2350">
    <property type="taxonomic scope" value="Bacteria"/>
</dbReference>
<dbReference type="InterPro" id="IPR011008">
    <property type="entry name" value="Dimeric_a/b-barrel"/>
</dbReference>
<evidence type="ECO:0000313" key="3">
    <source>
        <dbReference type="EMBL" id="ACL47065.1"/>
    </source>
</evidence>
<accession>B8HM58</accession>
<dbReference type="Gene3D" id="3.30.70.1060">
    <property type="entry name" value="Dimeric alpha+beta barrel"/>
    <property type="match status" value="1"/>
</dbReference>
<dbReference type="AlphaFoldDB" id="B8HM58"/>
<gene>
    <name evidence="3" type="ordered locus">Cyan7425_4760</name>
</gene>
<evidence type="ECO:0000259" key="2">
    <source>
        <dbReference type="Pfam" id="PF03795"/>
    </source>
</evidence>
<comment type="similarity">
    <text evidence="1">Belongs to the YciI family.</text>
</comment>
<evidence type="ECO:0000256" key="1">
    <source>
        <dbReference type="ARBA" id="ARBA00007689"/>
    </source>
</evidence>
<dbReference type="InterPro" id="IPR005545">
    <property type="entry name" value="YCII"/>
</dbReference>
<reference evidence="3" key="1">
    <citation type="submission" date="2009-01" db="EMBL/GenBank/DDBJ databases">
        <title>Complete sequence of chromosome Cyanothece sp. PCC 7425.</title>
        <authorList>
            <consortium name="US DOE Joint Genome Institute"/>
            <person name="Lucas S."/>
            <person name="Copeland A."/>
            <person name="Lapidus A."/>
            <person name="Glavina del Rio T."/>
            <person name="Dalin E."/>
            <person name="Tice H."/>
            <person name="Bruce D."/>
            <person name="Goodwin L."/>
            <person name="Pitluck S."/>
            <person name="Sims D."/>
            <person name="Meineke L."/>
            <person name="Brettin T."/>
            <person name="Detter J.C."/>
            <person name="Han C."/>
            <person name="Larimer F."/>
            <person name="Land M."/>
            <person name="Hauser L."/>
            <person name="Kyrpides N."/>
            <person name="Ovchinnikova G."/>
            <person name="Liberton M."/>
            <person name="Stoeckel J."/>
            <person name="Banerjee A."/>
            <person name="Singh A."/>
            <person name="Page L."/>
            <person name="Sato H."/>
            <person name="Zhao L."/>
            <person name="Sherman L."/>
            <person name="Pakrasi H."/>
            <person name="Richardson P."/>
        </authorList>
    </citation>
    <scope>NUCLEOTIDE SEQUENCE</scope>
    <source>
        <strain evidence="3">PCC 7425</strain>
    </source>
</reference>
<feature type="domain" description="YCII-related" evidence="2">
    <location>
        <begin position="1"/>
        <end position="83"/>
    </location>
</feature>
<dbReference type="Pfam" id="PF03795">
    <property type="entry name" value="YCII"/>
    <property type="match status" value="1"/>
</dbReference>
<sequence>MKVALRCTFASHSFPQYTAVQQDHLRYLEAHKEQIVCSGVTLHEDGSPSILLIMLEVSDLGLAESFIEAEPYNQAGCFEQVVLRLLNQTSSKYSLQKLLHC</sequence>
<dbReference type="KEGG" id="cyn:Cyan7425_4760"/>
<organism evidence="3">
    <name type="scientific">Cyanothece sp. (strain PCC 7425 / ATCC 29141)</name>
    <dbReference type="NCBI Taxonomy" id="395961"/>
    <lineage>
        <taxon>Bacteria</taxon>
        <taxon>Bacillati</taxon>
        <taxon>Cyanobacteriota</taxon>
        <taxon>Cyanophyceae</taxon>
        <taxon>Gomontiellales</taxon>
        <taxon>Cyanothecaceae</taxon>
        <taxon>Cyanothece</taxon>
    </lineage>
</organism>
<dbReference type="HOGENOM" id="CLU_110355_3_1_3"/>
<dbReference type="SUPFAM" id="SSF54909">
    <property type="entry name" value="Dimeric alpha+beta barrel"/>
    <property type="match status" value="1"/>
</dbReference>
<protein>
    <submittedName>
        <fullName evidence="3">YCII-related</fullName>
    </submittedName>
</protein>
<proteinExistence type="inferred from homology"/>